<organism evidence="2 3">
    <name type="scientific">Nocardiopsis rhodophaea</name>
    <dbReference type="NCBI Taxonomy" id="280238"/>
    <lineage>
        <taxon>Bacteria</taxon>
        <taxon>Bacillati</taxon>
        <taxon>Actinomycetota</taxon>
        <taxon>Actinomycetes</taxon>
        <taxon>Streptosporangiales</taxon>
        <taxon>Nocardiopsidaceae</taxon>
        <taxon>Nocardiopsis</taxon>
    </lineage>
</organism>
<evidence type="ECO:0000256" key="1">
    <source>
        <dbReference type="SAM" id="MobiDB-lite"/>
    </source>
</evidence>
<keyword evidence="3" id="KW-1185">Reference proteome</keyword>
<dbReference type="Proteomes" id="UP001501585">
    <property type="component" value="Unassembled WGS sequence"/>
</dbReference>
<sequence>MVGDENGVSERRGKYRHTAEKDPRAEGPCGSRSEDRGTEDHKGPEQVELSLDSERPEVLDWTGGVVIREIVDGAEC</sequence>
<protein>
    <submittedName>
        <fullName evidence="2">Uncharacterized protein</fullName>
    </submittedName>
</protein>
<comment type="caution">
    <text evidence="2">The sequence shown here is derived from an EMBL/GenBank/DDBJ whole genome shotgun (WGS) entry which is preliminary data.</text>
</comment>
<reference evidence="2 3" key="1">
    <citation type="journal article" date="2019" name="Int. J. Syst. Evol. Microbiol.">
        <title>The Global Catalogue of Microorganisms (GCM) 10K type strain sequencing project: providing services to taxonomists for standard genome sequencing and annotation.</title>
        <authorList>
            <consortium name="The Broad Institute Genomics Platform"/>
            <consortium name="The Broad Institute Genome Sequencing Center for Infectious Disease"/>
            <person name="Wu L."/>
            <person name="Ma J."/>
        </authorList>
    </citation>
    <scope>NUCLEOTIDE SEQUENCE [LARGE SCALE GENOMIC DNA]</scope>
    <source>
        <strain evidence="2 3">JCM 15313</strain>
    </source>
</reference>
<feature type="compositionally biased region" description="Basic and acidic residues" evidence="1">
    <location>
        <begin position="32"/>
        <end position="45"/>
    </location>
</feature>
<accession>A0ABN2SAR8</accession>
<feature type="region of interest" description="Disordered" evidence="1">
    <location>
        <begin position="1"/>
        <end position="55"/>
    </location>
</feature>
<gene>
    <name evidence="2" type="ORF">GCM10009799_05980</name>
</gene>
<name>A0ABN2SAR8_9ACTN</name>
<feature type="compositionally biased region" description="Basic and acidic residues" evidence="1">
    <location>
        <begin position="8"/>
        <end position="25"/>
    </location>
</feature>
<evidence type="ECO:0000313" key="2">
    <source>
        <dbReference type="EMBL" id="GAA1983479.1"/>
    </source>
</evidence>
<evidence type="ECO:0000313" key="3">
    <source>
        <dbReference type="Proteomes" id="UP001501585"/>
    </source>
</evidence>
<proteinExistence type="predicted"/>
<dbReference type="EMBL" id="BAAAPC010000002">
    <property type="protein sequence ID" value="GAA1983479.1"/>
    <property type="molecule type" value="Genomic_DNA"/>
</dbReference>